<comment type="similarity">
    <text evidence="2">Belongs to the CPA3 antiporters (TC 2.A.63) subunit D family.</text>
</comment>
<keyword evidence="5 8" id="KW-1133">Transmembrane helix</keyword>
<feature type="transmembrane region" description="Helical" evidence="8">
    <location>
        <begin position="329"/>
        <end position="350"/>
    </location>
</feature>
<feature type="transmembrane region" description="Helical" evidence="8">
    <location>
        <begin position="302"/>
        <end position="323"/>
    </location>
</feature>
<gene>
    <name evidence="10" type="ORF">QC823_03200</name>
</gene>
<evidence type="ECO:0000256" key="7">
    <source>
        <dbReference type="RuleBase" id="RU000320"/>
    </source>
</evidence>
<dbReference type="Proteomes" id="UP001254564">
    <property type="component" value="Unassembled WGS sequence"/>
</dbReference>
<dbReference type="NCBIfam" id="NF009309">
    <property type="entry name" value="PRK12666.1"/>
    <property type="match status" value="1"/>
</dbReference>
<feature type="transmembrane region" description="Helical" evidence="8">
    <location>
        <begin position="72"/>
        <end position="98"/>
    </location>
</feature>
<comment type="subcellular location">
    <subcellularLocation>
        <location evidence="1">Cell membrane</location>
        <topology evidence="1">Multi-pass membrane protein</topology>
    </subcellularLocation>
    <subcellularLocation>
        <location evidence="7">Membrane</location>
        <topology evidence="7">Multi-pass membrane protein</topology>
    </subcellularLocation>
</comment>
<sequence>MSQHLLILPILLPMLTALALLLSGQTSTSFQRLASIAATGALVILGALLLYRAGSGDISAYALGNWQAPYGIVLVLDRLSALMVALTAVLAFGCVLFASAGDDTRGSNFHAIFQLQLMGLNGAFLTGDMFNLFVFFEILLLASYALLMHGGGKARIGAGLHYVVLNLVGSALFLVALGVLYGATGTLNMADMGRRIAMLSADKSALASAGALLLIVVFSLKAAILPLYFWLPSTYASAPAPVAALFAIMTKVGLYAILRVNTLVFAESPALVFIEAWLWWGGLATILFGGIGVLAARDMRTLVAYLVLVSVGTLMSASGMGHVASVSALIFYLVHTTLIAGALFLLAELVGMQRGKAGTRLVRARKLRQPTLLGGMFMIAAVAVAGIPPLAGALGKLLLMQAADETQRLMLWPLLLLAGLAALVALSRAGSVLFWASYKGEPSGPVANRRQLSGATWLLVSAPLLVLLASPVSHYTDATAEQLFNPQQFTETLLPPLVPLAKEPLAKTSRTEATRTKAPLIDTSSLTNYSKAVSSDIATAKQPALAHTAASVTGDKR</sequence>
<protein>
    <submittedName>
        <fullName evidence="10">Monovalent cation/H+ antiporter subunit D</fullName>
    </submittedName>
</protein>
<dbReference type="PANTHER" id="PTHR42703">
    <property type="entry name" value="NADH DEHYDROGENASE"/>
    <property type="match status" value="1"/>
</dbReference>
<dbReference type="InterPro" id="IPR001750">
    <property type="entry name" value="ND/Mrp_TM"/>
</dbReference>
<dbReference type="RefSeq" id="WP_309654914.1">
    <property type="nucleotide sequence ID" value="NZ_JARWAN010000003.1"/>
</dbReference>
<evidence type="ECO:0000256" key="5">
    <source>
        <dbReference type="ARBA" id="ARBA00022989"/>
    </source>
</evidence>
<comment type="caution">
    <text evidence="10">The sequence shown here is derived from an EMBL/GenBank/DDBJ whole genome shotgun (WGS) entry which is preliminary data.</text>
</comment>
<feature type="transmembrane region" description="Helical" evidence="8">
    <location>
        <begin position="411"/>
        <end position="436"/>
    </location>
</feature>
<organism evidence="10 11">
    <name type="scientific">Vreelandella vilamensis</name>
    <dbReference type="NCBI Taxonomy" id="531309"/>
    <lineage>
        <taxon>Bacteria</taxon>
        <taxon>Pseudomonadati</taxon>
        <taxon>Pseudomonadota</taxon>
        <taxon>Gammaproteobacteria</taxon>
        <taxon>Oceanospirillales</taxon>
        <taxon>Halomonadaceae</taxon>
        <taxon>Vreelandella</taxon>
    </lineage>
</organism>
<evidence type="ECO:0000256" key="1">
    <source>
        <dbReference type="ARBA" id="ARBA00004651"/>
    </source>
</evidence>
<feature type="transmembrane region" description="Helical" evidence="8">
    <location>
        <begin position="204"/>
        <end position="231"/>
    </location>
</feature>
<keyword evidence="11" id="KW-1185">Reference proteome</keyword>
<dbReference type="PRINTS" id="PR01437">
    <property type="entry name" value="NUOXDRDTASE4"/>
</dbReference>
<evidence type="ECO:0000256" key="4">
    <source>
        <dbReference type="ARBA" id="ARBA00022692"/>
    </source>
</evidence>
<evidence type="ECO:0000313" key="10">
    <source>
        <dbReference type="EMBL" id="MDR5897997.1"/>
    </source>
</evidence>
<accession>A0ABU1H111</accession>
<feature type="transmembrane region" description="Helical" evidence="8">
    <location>
        <begin position="277"/>
        <end position="295"/>
    </location>
</feature>
<name>A0ABU1H111_9GAMM</name>
<feature type="domain" description="NADH:quinone oxidoreductase/Mrp antiporter transmembrane" evidence="9">
    <location>
        <begin position="127"/>
        <end position="414"/>
    </location>
</feature>
<keyword evidence="6 8" id="KW-0472">Membrane</keyword>
<reference evidence="10 11" key="1">
    <citation type="submission" date="2023-04" db="EMBL/GenBank/DDBJ databases">
        <title>A long-awaited taxogenomic arrangement of the family Halomonadaceae.</title>
        <authorList>
            <person name="De La Haba R."/>
            <person name="Chuvochina M."/>
            <person name="Wittouck S."/>
            <person name="Arahal D.R."/>
            <person name="Sanchez-Porro C."/>
            <person name="Hugenholtz P."/>
            <person name="Ventosa A."/>
        </authorList>
    </citation>
    <scope>NUCLEOTIDE SEQUENCE [LARGE SCALE GENOMIC DNA]</scope>
    <source>
        <strain evidence="10 11">DSM 21020</strain>
    </source>
</reference>
<proteinExistence type="inferred from homology"/>
<evidence type="ECO:0000256" key="8">
    <source>
        <dbReference type="SAM" id="Phobius"/>
    </source>
</evidence>
<evidence type="ECO:0000259" key="9">
    <source>
        <dbReference type="Pfam" id="PF00361"/>
    </source>
</evidence>
<feature type="transmembrane region" description="Helical" evidence="8">
    <location>
        <begin position="129"/>
        <end position="147"/>
    </location>
</feature>
<feature type="transmembrane region" description="Helical" evidence="8">
    <location>
        <begin position="159"/>
        <end position="184"/>
    </location>
</feature>
<evidence type="ECO:0000256" key="2">
    <source>
        <dbReference type="ARBA" id="ARBA00005346"/>
    </source>
</evidence>
<feature type="transmembrane region" description="Helical" evidence="8">
    <location>
        <begin position="238"/>
        <end position="257"/>
    </location>
</feature>
<dbReference type="InterPro" id="IPR003918">
    <property type="entry name" value="NADH_UbQ_OxRdtase"/>
</dbReference>
<evidence type="ECO:0000256" key="6">
    <source>
        <dbReference type="ARBA" id="ARBA00023136"/>
    </source>
</evidence>
<dbReference type="PANTHER" id="PTHR42703:SF1">
    <property type="entry name" value="NA(+)_H(+) ANTIPORTER SUBUNIT D1"/>
    <property type="match status" value="1"/>
</dbReference>
<evidence type="ECO:0000256" key="3">
    <source>
        <dbReference type="ARBA" id="ARBA00022475"/>
    </source>
</evidence>
<dbReference type="EMBL" id="JARWAN010000003">
    <property type="protein sequence ID" value="MDR5897997.1"/>
    <property type="molecule type" value="Genomic_DNA"/>
</dbReference>
<feature type="transmembrane region" description="Helical" evidence="8">
    <location>
        <begin position="33"/>
        <end position="51"/>
    </location>
</feature>
<evidence type="ECO:0000313" key="11">
    <source>
        <dbReference type="Proteomes" id="UP001254564"/>
    </source>
</evidence>
<keyword evidence="4 7" id="KW-0812">Transmembrane</keyword>
<feature type="transmembrane region" description="Helical" evidence="8">
    <location>
        <begin position="371"/>
        <end position="391"/>
    </location>
</feature>
<keyword evidence="3" id="KW-1003">Cell membrane</keyword>
<dbReference type="Pfam" id="PF00361">
    <property type="entry name" value="Proton_antipo_M"/>
    <property type="match status" value="1"/>
</dbReference>
<dbReference type="InterPro" id="IPR050586">
    <property type="entry name" value="CPA3_Na-H_Antiporter_D"/>
</dbReference>